<evidence type="ECO:0000313" key="2">
    <source>
        <dbReference type="EMBL" id="KAI1867652.1"/>
    </source>
</evidence>
<sequence>MGCGASLPASDKGKNFAPQGITRPVYRGTGAADAMGYILEDNPGFITTKRPGDFHRQNVDSAAYFTFDKEYARSCRPPAGKIIRQDIPREMLHSNKAYKFDDVPTDDWRRFVEANRRQERIQQGKMRKVQHMDIIEGPVSDTSTKNFTKNQPPIPAARFKPARNQRGDEYVQQIAFKNHMIQEVARLPKRLTD</sequence>
<dbReference type="OrthoDB" id="4759297at2759"/>
<name>A0A9P9WKS9_9PEZI</name>
<gene>
    <name evidence="2" type="ORF">JX265_007454</name>
</gene>
<protein>
    <submittedName>
        <fullName evidence="2">Uncharacterized protein</fullName>
    </submittedName>
</protein>
<dbReference type="Proteomes" id="UP000829685">
    <property type="component" value="Unassembled WGS sequence"/>
</dbReference>
<evidence type="ECO:0000256" key="1">
    <source>
        <dbReference type="SAM" id="MobiDB-lite"/>
    </source>
</evidence>
<accession>A0A9P9WKS9</accession>
<dbReference type="AlphaFoldDB" id="A0A9P9WKS9"/>
<keyword evidence="3" id="KW-1185">Reference proteome</keyword>
<feature type="region of interest" description="Disordered" evidence="1">
    <location>
        <begin position="1"/>
        <end position="22"/>
    </location>
</feature>
<reference evidence="2" key="1">
    <citation type="submission" date="2021-03" db="EMBL/GenBank/DDBJ databases">
        <title>Revisited historic fungal species revealed as producer of novel bioactive compounds through whole genome sequencing and comparative genomics.</title>
        <authorList>
            <person name="Vignolle G.A."/>
            <person name="Hochenegger N."/>
            <person name="Mach R.L."/>
            <person name="Mach-Aigner A.R."/>
            <person name="Javad Rahimi M."/>
            <person name="Salim K.A."/>
            <person name="Chan C.M."/>
            <person name="Lim L.B.L."/>
            <person name="Cai F."/>
            <person name="Druzhinina I.S."/>
            <person name="U'Ren J.M."/>
            <person name="Derntl C."/>
        </authorList>
    </citation>
    <scope>NUCLEOTIDE SEQUENCE</scope>
    <source>
        <strain evidence="2">TUCIM 5799</strain>
    </source>
</reference>
<proteinExistence type="predicted"/>
<comment type="caution">
    <text evidence="2">The sequence shown here is derived from an EMBL/GenBank/DDBJ whole genome shotgun (WGS) entry which is preliminary data.</text>
</comment>
<dbReference type="EMBL" id="JAFIMR010000018">
    <property type="protein sequence ID" value="KAI1867652.1"/>
    <property type="molecule type" value="Genomic_DNA"/>
</dbReference>
<evidence type="ECO:0000313" key="3">
    <source>
        <dbReference type="Proteomes" id="UP000829685"/>
    </source>
</evidence>
<organism evidence="2 3">
    <name type="scientific">Neoarthrinium moseri</name>
    <dbReference type="NCBI Taxonomy" id="1658444"/>
    <lineage>
        <taxon>Eukaryota</taxon>
        <taxon>Fungi</taxon>
        <taxon>Dikarya</taxon>
        <taxon>Ascomycota</taxon>
        <taxon>Pezizomycotina</taxon>
        <taxon>Sordariomycetes</taxon>
        <taxon>Xylariomycetidae</taxon>
        <taxon>Amphisphaeriales</taxon>
        <taxon>Apiosporaceae</taxon>
        <taxon>Neoarthrinium</taxon>
    </lineage>
</organism>